<feature type="compositionally biased region" description="Basic and acidic residues" evidence="1">
    <location>
        <begin position="149"/>
        <end position="165"/>
    </location>
</feature>
<gene>
    <name evidence="3" type="ORF">BEMITA_LOCUS192</name>
</gene>
<comment type="caution">
    <text evidence="3">The sequence shown here is derived from an EMBL/GenBank/DDBJ whole genome shotgun (WGS) entry which is preliminary data.</text>
</comment>
<feature type="domain" description="Phospholipase A2-like" evidence="2">
    <location>
        <begin position="22"/>
        <end position="80"/>
    </location>
</feature>
<dbReference type="InterPro" id="IPR036444">
    <property type="entry name" value="PLipase_A2_dom_sf"/>
</dbReference>
<dbReference type="EMBL" id="CAKKNF020000056">
    <property type="protein sequence ID" value="CAH0748600.1"/>
    <property type="molecule type" value="Genomic_DNA"/>
</dbReference>
<keyword evidence="4" id="KW-1185">Reference proteome</keyword>
<dbReference type="Gene3D" id="1.20.90.10">
    <property type="entry name" value="Phospholipase A2 domain"/>
    <property type="match status" value="1"/>
</dbReference>
<dbReference type="GO" id="GO:0005198">
    <property type="term" value="F:structural molecule activity"/>
    <property type="evidence" value="ECO:0007669"/>
    <property type="project" value="InterPro"/>
</dbReference>
<reference evidence="3" key="1">
    <citation type="submission" date="2021-12" db="EMBL/GenBank/DDBJ databases">
        <authorList>
            <person name="King R."/>
        </authorList>
    </citation>
    <scope>NUCLEOTIDE SEQUENCE</scope>
</reference>
<dbReference type="InterPro" id="IPR013607">
    <property type="entry name" value="Phospholipase_A2-like"/>
</dbReference>
<evidence type="ECO:0000259" key="2">
    <source>
        <dbReference type="Pfam" id="PF08398"/>
    </source>
</evidence>
<feature type="region of interest" description="Disordered" evidence="1">
    <location>
        <begin position="119"/>
        <end position="184"/>
    </location>
</feature>
<accession>A0AAI8UUC5</accession>
<name>A0AAI8UUC5_BEMTA</name>
<protein>
    <recommendedName>
        <fullName evidence="2">Phospholipase A2-like domain-containing protein</fullName>
    </recommendedName>
</protein>
<evidence type="ECO:0000256" key="1">
    <source>
        <dbReference type="SAM" id="MobiDB-lite"/>
    </source>
</evidence>
<dbReference type="Pfam" id="PF08398">
    <property type="entry name" value="Phospholip_A2_4"/>
    <property type="match status" value="1"/>
</dbReference>
<feature type="compositionally biased region" description="Basic residues" evidence="1">
    <location>
        <begin position="125"/>
        <end position="137"/>
    </location>
</feature>
<evidence type="ECO:0000313" key="4">
    <source>
        <dbReference type="Proteomes" id="UP001152759"/>
    </source>
</evidence>
<dbReference type="GO" id="GO:0050482">
    <property type="term" value="P:arachidonate secretion"/>
    <property type="evidence" value="ECO:0007669"/>
    <property type="project" value="InterPro"/>
</dbReference>
<organism evidence="3 4">
    <name type="scientific">Bemisia tabaci</name>
    <name type="common">Sweetpotato whitefly</name>
    <name type="synonym">Aleurodes tabaci</name>
    <dbReference type="NCBI Taxonomy" id="7038"/>
    <lineage>
        <taxon>Eukaryota</taxon>
        <taxon>Metazoa</taxon>
        <taxon>Ecdysozoa</taxon>
        <taxon>Arthropoda</taxon>
        <taxon>Hexapoda</taxon>
        <taxon>Insecta</taxon>
        <taxon>Pterygota</taxon>
        <taxon>Neoptera</taxon>
        <taxon>Paraneoptera</taxon>
        <taxon>Hemiptera</taxon>
        <taxon>Sternorrhyncha</taxon>
        <taxon>Aleyrodoidea</taxon>
        <taxon>Aleyrodidae</taxon>
        <taxon>Aleyrodinae</taxon>
        <taxon>Bemisia</taxon>
    </lineage>
</organism>
<proteinExistence type="predicted"/>
<dbReference type="GO" id="GO:0004623">
    <property type="term" value="F:phospholipase A2 activity"/>
    <property type="evidence" value="ECO:0007669"/>
    <property type="project" value="InterPro"/>
</dbReference>
<evidence type="ECO:0000313" key="3">
    <source>
        <dbReference type="EMBL" id="CAH0748600.1"/>
    </source>
</evidence>
<sequence>MKRKCKGAGLLNDLIDLIPGEKHLPFYNYCGPSTKLEERLARGDKPINGLDEACRSHDIEYSKTSDTKERNKADLVLADKAWERVKASDSSLGEKAAAWLVTNSMKLKAKLGMGCGECGNDGAEKKKKNKKNKKKSVKSGVYKQADGFLPDRAHPASRKQDPAKVEKKKKKKATPPSPRIIPVPATGGALMKILTSRIGLSPESSNQAMGKIGIHMAGRKSRHRRTRIGEGLYLAPYKQGYGLYLKPPSMAARLN</sequence>
<dbReference type="Proteomes" id="UP001152759">
    <property type="component" value="Unassembled WGS sequence"/>
</dbReference>
<dbReference type="AlphaFoldDB" id="A0AAI8UUC5"/>
<dbReference type="GO" id="GO:0006644">
    <property type="term" value="P:phospholipid metabolic process"/>
    <property type="evidence" value="ECO:0007669"/>
    <property type="project" value="InterPro"/>
</dbReference>